<reference evidence="1" key="2">
    <citation type="submission" date="2021-10" db="EMBL/GenBank/DDBJ databases">
        <title>Phylogenomics reveals ancestral predisposition of the termite-cultivated fungus Termitomyces towards a domesticated lifestyle.</title>
        <authorList>
            <person name="Auxier B."/>
            <person name="Grum-Grzhimaylo A."/>
            <person name="Cardenas M.E."/>
            <person name="Lodge J.D."/>
            <person name="Laessoe T."/>
            <person name="Pedersen O."/>
            <person name="Smith M.E."/>
            <person name="Kuyper T.W."/>
            <person name="Franco-Molano E.A."/>
            <person name="Baroni T.J."/>
            <person name="Aanen D.K."/>
        </authorList>
    </citation>
    <scope>NUCLEOTIDE SEQUENCE</scope>
    <source>
        <strain evidence="1">AP01</strain>
        <tissue evidence="1">Mycelium</tissue>
    </source>
</reference>
<organism evidence="1 2">
    <name type="scientific">Asterophora parasitica</name>
    <dbReference type="NCBI Taxonomy" id="117018"/>
    <lineage>
        <taxon>Eukaryota</taxon>
        <taxon>Fungi</taxon>
        <taxon>Dikarya</taxon>
        <taxon>Basidiomycota</taxon>
        <taxon>Agaricomycotina</taxon>
        <taxon>Agaricomycetes</taxon>
        <taxon>Agaricomycetidae</taxon>
        <taxon>Agaricales</taxon>
        <taxon>Tricholomatineae</taxon>
        <taxon>Lyophyllaceae</taxon>
        <taxon>Asterophora</taxon>
    </lineage>
</organism>
<protein>
    <submittedName>
        <fullName evidence="1">Uncharacterized protein</fullName>
    </submittedName>
</protein>
<reference evidence="1" key="1">
    <citation type="submission" date="2020-07" db="EMBL/GenBank/DDBJ databases">
        <authorList>
            <person name="Nieuwenhuis M."/>
            <person name="Van De Peppel L.J.J."/>
        </authorList>
    </citation>
    <scope>NUCLEOTIDE SEQUENCE</scope>
    <source>
        <strain evidence="1">AP01</strain>
        <tissue evidence="1">Mycelium</tissue>
    </source>
</reference>
<dbReference type="EMBL" id="JABCKV010000401">
    <property type="protein sequence ID" value="KAG5641060.1"/>
    <property type="molecule type" value="Genomic_DNA"/>
</dbReference>
<sequence>VAADEITELPQEYKDLEARVDALKSYLLRPDEILRSINNGQAMPTIRWLCLSTTDASGTHNISVGVPRRFIGPELIYFQRDAIDAQPAILCARFPNGGRGRRFRRRPGSVVGRAFRDLLVSWTQDTRRAYTLEFAALYACNFKPYEVAEQEMLDNMAGSLLGVPSGVTLETAVIKSYNDLSKKLGLADMDALQNASNTDY</sequence>
<proteinExistence type="predicted"/>
<evidence type="ECO:0000313" key="1">
    <source>
        <dbReference type="EMBL" id="KAG5641060.1"/>
    </source>
</evidence>
<name>A0A9P7G1C5_9AGAR</name>
<feature type="non-terminal residue" evidence="1">
    <location>
        <position position="1"/>
    </location>
</feature>
<evidence type="ECO:0000313" key="2">
    <source>
        <dbReference type="Proteomes" id="UP000775547"/>
    </source>
</evidence>
<keyword evidence="2" id="KW-1185">Reference proteome</keyword>
<accession>A0A9P7G1C5</accession>
<gene>
    <name evidence="1" type="ORF">DXG03_006276</name>
</gene>
<dbReference type="AlphaFoldDB" id="A0A9P7G1C5"/>
<dbReference type="Proteomes" id="UP000775547">
    <property type="component" value="Unassembled WGS sequence"/>
</dbReference>
<comment type="caution">
    <text evidence="1">The sequence shown here is derived from an EMBL/GenBank/DDBJ whole genome shotgun (WGS) entry which is preliminary data.</text>
</comment>